<keyword evidence="1" id="KW-1133">Transmembrane helix</keyword>
<keyword evidence="3" id="KW-1185">Reference proteome</keyword>
<evidence type="ECO:0000313" key="2">
    <source>
        <dbReference type="EMBL" id="KAF2237381.1"/>
    </source>
</evidence>
<reference evidence="2" key="1">
    <citation type="journal article" date="2020" name="Stud. Mycol.">
        <title>101 Dothideomycetes genomes: a test case for predicting lifestyles and emergence of pathogens.</title>
        <authorList>
            <person name="Haridas S."/>
            <person name="Albert R."/>
            <person name="Binder M."/>
            <person name="Bloem J."/>
            <person name="Labutti K."/>
            <person name="Salamov A."/>
            <person name="Andreopoulos B."/>
            <person name="Baker S."/>
            <person name="Barry K."/>
            <person name="Bills G."/>
            <person name="Bluhm B."/>
            <person name="Cannon C."/>
            <person name="Castanera R."/>
            <person name="Culley D."/>
            <person name="Daum C."/>
            <person name="Ezra D."/>
            <person name="Gonzalez J."/>
            <person name="Henrissat B."/>
            <person name="Kuo A."/>
            <person name="Liang C."/>
            <person name="Lipzen A."/>
            <person name="Lutzoni F."/>
            <person name="Magnuson J."/>
            <person name="Mondo S."/>
            <person name="Nolan M."/>
            <person name="Ohm R."/>
            <person name="Pangilinan J."/>
            <person name="Park H.-J."/>
            <person name="Ramirez L."/>
            <person name="Alfaro M."/>
            <person name="Sun H."/>
            <person name="Tritt A."/>
            <person name="Yoshinaga Y."/>
            <person name="Zwiers L.-H."/>
            <person name="Turgeon B."/>
            <person name="Goodwin S."/>
            <person name="Spatafora J."/>
            <person name="Crous P."/>
            <person name="Grigoriev I."/>
        </authorList>
    </citation>
    <scope>NUCLEOTIDE SEQUENCE</scope>
    <source>
        <strain evidence="2">Tuck. ex Michener</strain>
    </source>
</reference>
<sequence>MITSLPSVFSCFLLHSAYILCVILSASLARQKRQHRLPRPNMPQIDYHNLLALKRGC</sequence>
<protein>
    <submittedName>
        <fullName evidence="2">Uncharacterized protein</fullName>
    </submittedName>
</protein>
<dbReference type="EMBL" id="ML991780">
    <property type="protein sequence ID" value="KAF2237381.1"/>
    <property type="molecule type" value="Genomic_DNA"/>
</dbReference>
<keyword evidence="1" id="KW-0812">Transmembrane</keyword>
<dbReference type="AlphaFoldDB" id="A0A6A6HHF5"/>
<accession>A0A6A6HHF5</accession>
<gene>
    <name evidence="2" type="ORF">EV356DRAFT_14876</name>
</gene>
<evidence type="ECO:0000256" key="1">
    <source>
        <dbReference type="SAM" id="Phobius"/>
    </source>
</evidence>
<evidence type="ECO:0000313" key="3">
    <source>
        <dbReference type="Proteomes" id="UP000800092"/>
    </source>
</evidence>
<proteinExistence type="predicted"/>
<organism evidence="2 3">
    <name type="scientific">Viridothelium virens</name>
    <name type="common">Speckled blister lichen</name>
    <name type="synonym">Trypethelium virens</name>
    <dbReference type="NCBI Taxonomy" id="1048519"/>
    <lineage>
        <taxon>Eukaryota</taxon>
        <taxon>Fungi</taxon>
        <taxon>Dikarya</taxon>
        <taxon>Ascomycota</taxon>
        <taxon>Pezizomycotina</taxon>
        <taxon>Dothideomycetes</taxon>
        <taxon>Dothideomycetes incertae sedis</taxon>
        <taxon>Trypetheliales</taxon>
        <taxon>Trypetheliaceae</taxon>
        <taxon>Viridothelium</taxon>
    </lineage>
</organism>
<keyword evidence="1" id="KW-0472">Membrane</keyword>
<feature type="transmembrane region" description="Helical" evidence="1">
    <location>
        <begin position="6"/>
        <end position="29"/>
    </location>
</feature>
<dbReference type="Proteomes" id="UP000800092">
    <property type="component" value="Unassembled WGS sequence"/>
</dbReference>
<name>A0A6A6HHF5_VIRVR</name>